<dbReference type="InterPro" id="IPR020904">
    <property type="entry name" value="Sc_DH/Rdtase_CS"/>
</dbReference>
<comment type="similarity">
    <text evidence="1">Belongs to the short-chain dehydrogenases/reductases (SDR) family.</text>
</comment>
<dbReference type="GO" id="GO:0048038">
    <property type="term" value="F:quinone binding"/>
    <property type="evidence" value="ECO:0007669"/>
    <property type="project" value="TreeGrafter"/>
</dbReference>
<dbReference type="GO" id="GO:0006633">
    <property type="term" value="P:fatty acid biosynthetic process"/>
    <property type="evidence" value="ECO:0007669"/>
    <property type="project" value="TreeGrafter"/>
</dbReference>
<dbReference type="GO" id="GO:0016616">
    <property type="term" value="F:oxidoreductase activity, acting on the CH-OH group of donors, NAD or NADP as acceptor"/>
    <property type="evidence" value="ECO:0007669"/>
    <property type="project" value="TreeGrafter"/>
</dbReference>
<dbReference type="EMBL" id="QRGO01000001">
    <property type="protein sequence ID" value="RDV04703.1"/>
    <property type="molecule type" value="Genomic_DNA"/>
</dbReference>
<evidence type="ECO:0000313" key="3">
    <source>
        <dbReference type="EMBL" id="RDV04703.1"/>
    </source>
</evidence>
<gene>
    <name evidence="3" type="ORF">DXH78_09095</name>
</gene>
<dbReference type="CDD" id="cd05233">
    <property type="entry name" value="SDR_c"/>
    <property type="match status" value="1"/>
</dbReference>
<name>A0A371BBC2_9BRAD</name>
<proteinExistence type="inferred from homology"/>
<keyword evidence="4" id="KW-1185">Reference proteome</keyword>
<comment type="caution">
    <text evidence="3">The sequence shown here is derived from an EMBL/GenBank/DDBJ whole genome shotgun (WGS) entry which is preliminary data.</text>
</comment>
<organism evidence="3 4">
    <name type="scientific">Undibacter mobilis</name>
    <dbReference type="NCBI Taxonomy" id="2292256"/>
    <lineage>
        <taxon>Bacteria</taxon>
        <taxon>Pseudomonadati</taxon>
        <taxon>Pseudomonadota</taxon>
        <taxon>Alphaproteobacteria</taxon>
        <taxon>Hyphomicrobiales</taxon>
        <taxon>Nitrobacteraceae</taxon>
        <taxon>Undibacter</taxon>
    </lineage>
</organism>
<dbReference type="InterPro" id="IPR036291">
    <property type="entry name" value="NAD(P)-bd_dom_sf"/>
</dbReference>
<dbReference type="PRINTS" id="PR00081">
    <property type="entry name" value="GDHRDH"/>
</dbReference>
<dbReference type="PRINTS" id="PR00080">
    <property type="entry name" value="SDRFAMILY"/>
</dbReference>
<dbReference type="SUPFAM" id="SSF51735">
    <property type="entry name" value="NAD(P)-binding Rossmann-fold domains"/>
    <property type="match status" value="1"/>
</dbReference>
<dbReference type="PROSITE" id="PS00061">
    <property type="entry name" value="ADH_SHORT"/>
    <property type="match status" value="1"/>
</dbReference>
<evidence type="ECO:0000256" key="1">
    <source>
        <dbReference type="ARBA" id="ARBA00006484"/>
    </source>
</evidence>
<dbReference type="AlphaFoldDB" id="A0A371BBC2"/>
<dbReference type="PANTHER" id="PTHR42760:SF133">
    <property type="entry name" value="3-OXOACYL-[ACYL-CARRIER-PROTEIN] REDUCTASE"/>
    <property type="match status" value="1"/>
</dbReference>
<dbReference type="Proteomes" id="UP000263993">
    <property type="component" value="Unassembled WGS sequence"/>
</dbReference>
<dbReference type="OrthoDB" id="9780084at2"/>
<evidence type="ECO:0000313" key="4">
    <source>
        <dbReference type="Proteomes" id="UP000263993"/>
    </source>
</evidence>
<keyword evidence="2" id="KW-0560">Oxidoreductase</keyword>
<accession>A0A371BBC2</accession>
<dbReference type="FunFam" id="3.40.50.720:FF:000084">
    <property type="entry name" value="Short-chain dehydrogenase reductase"/>
    <property type="match status" value="1"/>
</dbReference>
<evidence type="ECO:0000256" key="2">
    <source>
        <dbReference type="ARBA" id="ARBA00023002"/>
    </source>
</evidence>
<dbReference type="PANTHER" id="PTHR42760">
    <property type="entry name" value="SHORT-CHAIN DEHYDROGENASES/REDUCTASES FAMILY MEMBER"/>
    <property type="match status" value="1"/>
</dbReference>
<dbReference type="InterPro" id="IPR002347">
    <property type="entry name" value="SDR_fam"/>
</dbReference>
<dbReference type="Pfam" id="PF13561">
    <property type="entry name" value="adh_short_C2"/>
    <property type="match status" value="1"/>
</dbReference>
<dbReference type="RefSeq" id="WP_115516729.1">
    <property type="nucleotide sequence ID" value="NZ_QRGO01000001.1"/>
</dbReference>
<dbReference type="Gene3D" id="3.40.50.720">
    <property type="entry name" value="NAD(P)-binding Rossmann-like Domain"/>
    <property type="match status" value="1"/>
</dbReference>
<protein>
    <submittedName>
        <fullName evidence="3">SDR family NAD(P)-dependent oxidoreductase</fullName>
    </submittedName>
</protein>
<sequence length="249" mass="26248">MDLTGKVAIVTGAARGIGLAVATRFCRAGARVVIADLNANDTDNAIKTVQRDLPGAQCLGVTVDVGDRPSVEAMVEKTVAAFGRVDILVSNAGVWKNLSRGPFWQLSNAEWQNTFRVNTEGAFNCASAVAPHLVRQKSGRIIFIGSAAIGEALAHITQYSASKSALIGLMRCAAKELGKDGITVNMVNPGQVDTGAFTREQLESRAQSKFIHRVGVPQDLEGIITLLASDEAALITAQQIFVDGGGVMN</sequence>
<reference evidence="4" key="1">
    <citation type="submission" date="2018-08" db="EMBL/GenBank/DDBJ databases">
        <authorList>
            <person name="Kim S.-J."/>
            <person name="Jung G.-Y."/>
        </authorList>
    </citation>
    <scope>NUCLEOTIDE SEQUENCE [LARGE SCALE GENOMIC DNA]</scope>
    <source>
        <strain evidence="4">GY_H</strain>
    </source>
</reference>